<dbReference type="InterPro" id="IPR013325">
    <property type="entry name" value="RNA_pol_sigma_r2"/>
</dbReference>
<comment type="caution">
    <text evidence="7">The sequence shown here is derived from an EMBL/GenBank/DDBJ whole genome shotgun (WGS) entry which is preliminary data.</text>
</comment>
<dbReference type="InterPro" id="IPR036388">
    <property type="entry name" value="WH-like_DNA-bd_sf"/>
</dbReference>
<feature type="domain" description="RNA polymerase sigma-70 region 2" evidence="5">
    <location>
        <begin position="17"/>
        <end position="81"/>
    </location>
</feature>
<dbReference type="SUPFAM" id="SSF88659">
    <property type="entry name" value="Sigma3 and sigma4 domains of RNA polymerase sigma factors"/>
    <property type="match status" value="1"/>
</dbReference>
<evidence type="ECO:0000259" key="6">
    <source>
        <dbReference type="Pfam" id="PF08281"/>
    </source>
</evidence>
<dbReference type="InterPro" id="IPR013324">
    <property type="entry name" value="RNA_pol_sigma_r3/r4-like"/>
</dbReference>
<dbReference type="PANTHER" id="PTHR43133">
    <property type="entry name" value="RNA POLYMERASE ECF-TYPE SIGMA FACTO"/>
    <property type="match status" value="1"/>
</dbReference>
<comment type="similarity">
    <text evidence="1">Belongs to the sigma-70 factor family. ECF subfamily.</text>
</comment>
<proteinExistence type="inferred from homology"/>
<keyword evidence="4" id="KW-0804">Transcription</keyword>
<gene>
    <name evidence="7" type="ORF">CAL25_05385</name>
</gene>
<sequence>MVPATSHSDARADVGRLYQDHHRWLIEMLRRRLGGDTEHAADLAQDTFERLMRAGTSGVLREPRAYLATVATRLMANFYRRVALERAYLEALAVVPQAYQPSEEDRALVAEALARISRVLDGLPVRVRNVFLYAQLDGMAYRDIAEMLGITLNMVQKDMVKAIAHCHAALYE</sequence>
<dbReference type="RefSeq" id="WP_094798937.1">
    <property type="nucleotide sequence ID" value="NZ_NEVP01000003.1"/>
</dbReference>
<dbReference type="Pfam" id="PF08281">
    <property type="entry name" value="Sigma70_r4_2"/>
    <property type="match status" value="1"/>
</dbReference>
<protein>
    <submittedName>
        <fullName evidence="7">RNA polymerase subunit sigma</fullName>
    </submittedName>
</protein>
<evidence type="ECO:0000256" key="4">
    <source>
        <dbReference type="ARBA" id="ARBA00023163"/>
    </source>
</evidence>
<dbReference type="SUPFAM" id="SSF88946">
    <property type="entry name" value="Sigma2 domain of RNA polymerase sigma factors"/>
    <property type="match status" value="1"/>
</dbReference>
<dbReference type="EMBL" id="NEVP01000003">
    <property type="protein sequence ID" value="OZI54214.1"/>
    <property type="molecule type" value="Genomic_DNA"/>
</dbReference>
<evidence type="ECO:0000256" key="3">
    <source>
        <dbReference type="ARBA" id="ARBA00023082"/>
    </source>
</evidence>
<keyword evidence="2" id="KW-0805">Transcription regulation</keyword>
<keyword evidence="3" id="KW-0731">Sigma factor</keyword>
<accession>A0A261TX03</accession>
<dbReference type="PANTHER" id="PTHR43133:SF63">
    <property type="entry name" value="RNA POLYMERASE SIGMA FACTOR FECI-RELATED"/>
    <property type="match status" value="1"/>
</dbReference>
<evidence type="ECO:0000256" key="2">
    <source>
        <dbReference type="ARBA" id="ARBA00023015"/>
    </source>
</evidence>
<dbReference type="Pfam" id="PF04542">
    <property type="entry name" value="Sigma70_r2"/>
    <property type="match status" value="1"/>
</dbReference>
<organism evidence="7 8">
    <name type="scientific">Bordetella genomosp. 5</name>
    <dbReference type="NCBI Taxonomy" id="1395608"/>
    <lineage>
        <taxon>Bacteria</taxon>
        <taxon>Pseudomonadati</taxon>
        <taxon>Pseudomonadota</taxon>
        <taxon>Betaproteobacteria</taxon>
        <taxon>Burkholderiales</taxon>
        <taxon>Alcaligenaceae</taxon>
        <taxon>Bordetella</taxon>
    </lineage>
</organism>
<dbReference type="GO" id="GO:0016987">
    <property type="term" value="F:sigma factor activity"/>
    <property type="evidence" value="ECO:0007669"/>
    <property type="project" value="UniProtKB-KW"/>
</dbReference>
<dbReference type="OrthoDB" id="8654550at2"/>
<evidence type="ECO:0000313" key="7">
    <source>
        <dbReference type="EMBL" id="OZI54214.1"/>
    </source>
</evidence>
<evidence type="ECO:0000256" key="1">
    <source>
        <dbReference type="ARBA" id="ARBA00010641"/>
    </source>
</evidence>
<keyword evidence="8" id="KW-1185">Reference proteome</keyword>
<feature type="domain" description="RNA polymerase sigma factor 70 region 4 type 2" evidence="6">
    <location>
        <begin position="115"/>
        <end position="166"/>
    </location>
</feature>
<dbReference type="InterPro" id="IPR039425">
    <property type="entry name" value="RNA_pol_sigma-70-like"/>
</dbReference>
<dbReference type="NCBIfam" id="TIGR02937">
    <property type="entry name" value="sigma70-ECF"/>
    <property type="match status" value="1"/>
</dbReference>
<evidence type="ECO:0000313" key="8">
    <source>
        <dbReference type="Proteomes" id="UP000216913"/>
    </source>
</evidence>
<dbReference type="Proteomes" id="UP000216913">
    <property type="component" value="Unassembled WGS sequence"/>
</dbReference>
<evidence type="ECO:0000259" key="5">
    <source>
        <dbReference type="Pfam" id="PF04542"/>
    </source>
</evidence>
<dbReference type="InterPro" id="IPR014284">
    <property type="entry name" value="RNA_pol_sigma-70_dom"/>
</dbReference>
<dbReference type="InterPro" id="IPR007627">
    <property type="entry name" value="RNA_pol_sigma70_r2"/>
</dbReference>
<dbReference type="Gene3D" id="1.10.1740.10">
    <property type="match status" value="1"/>
</dbReference>
<dbReference type="GO" id="GO:0006352">
    <property type="term" value="P:DNA-templated transcription initiation"/>
    <property type="evidence" value="ECO:0007669"/>
    <property type="project" value="InterPro"/>
</dbReference>
<reference evidence="7 8" key="1">
    <citation type="submission" date="2017-05" db="EMBL/GenBank/DDBJ databases">
        <title>Complete and WGS of Bordetella genogroups.</title>
        <authorList>
            <person name="Spilker T."/>
            <person name="LiPuma J."/>
        </authorList>
    </citation>
    <scope>NUCLEOTIDE SEQUENCE [LARGE SCALE GENOMIC DNA]</scope>
    <source>
        <strain evidence="7 8">AU10456</strain>
    </source>
</reference>
<dbReference type="AlphaFoldDB" id="A0A261TX03"/>
<name>A0A261TX03_9BORD</name>
<dbReference type="GO" id="GO:0003677">
    <property type="term" value="F:DNA binding"/>
    <property type="evidence" value="ECO:0007669"/>
    <property type="project" value="InterPro"/>
</dbReference>
<dbReference type="Gene3D" id="1.10.10.10">
    <property type="entry name" value="Winged helix-like DNA-binding domain superfamily/Winged helix DNA-binding domain"/>
    <property type="match status" value="1"/>
</dbReference>
<dbReference type="InterPro" id="IPR013249">
    <property type="entry name" value="RNA_pol_sigma70_r4_t2"/>
</dbReference>